<evidence type="ECO:0000313" key="7">
    <source>
        <dbReference type="Proteomes" id="UP000031561"/>
    </source>
</evidence>
<evidence type="ECO:0000313" key="6">
    <source>
        <dbReference type="EMBL" id="MCM1982042.1"/>
    </source>
</evidence>
<dbReference type="PANTHER" id="PTHR19353:SF19">
    <property type="entry name" value="DELTA(5) FATTY ACID DESATURASE C-RELATED"/>
    <property type="match status" value="1"/>
</dbReference>
<dbReference type="EMBL" id="JTHE03000028">
    <property type="protein sequence ID" value="MCM1982042.1"/>
    <property type="molecule type" value="Genomic_DNA"/>
</dbReference>
<name>A0ABD4T0F5_9CYAN</name>
<dbReference type="GO" id="GO:0016705">
    <property type="term" value="F:oxidoreductase activity, acting on paired donors, with incorporation or reduction of molecular oxygen"/>
    <property type="evidence" value="ECO:0007669"/>
    <property type="project" value="UniProtKB-ARBA"/>
</dbReference>
<evidence type="ECO:0000259" key="5">
    <source>
        <dbReference type="Pfam" id="PF00487"/>
    </source>
</evidence>
<reference evidence="6 7" key="1">
    <citation type="journal article" date="2015" name="Genome Announc.">
        <title>Draft Genome Sequence of Filamentous Marine Cyanobacterium Lyngbya confervoides Strain BDU141951.</title>
        <authorList>
            <person name="Chandrababunaidu M.M."/>
            <person name="Sen D."/>
            <person name="Tripathy S."/>
        </authorList>
    </citation>
    <scope>NUCLEOTIDE SEQUENCE [LARGE SCALE GENOMIC DNA]</scope>
    <source>
        <strain evidence="6 7">BDU141951</strain>
    </source>
</reference>
<protein>
    <submittedName>
        <fullName evidence="6">Fatty acid desaturase</fullName>
        <ecNumber evidence="6">1.14.19.-</ecNumber>
    </submittedName>
</protein>
<dbReference type="Pfam" id="PF00487">
    <property type="entry name" value="FA_desaturase"/>
    <property type="match status" value="1"/>
</dbReference>
<sequence>MLTTSPDSNMPRPLWKGPGWALIILLLWMASLAVMGRSLGAMRPEAIAGLIAVRAFLHTGLFVVAHDAMHGSLFPGRWRWNRTVGQIFLGLYGLIDYDHCAQNHGKHHRFPGQDRDPDFHAPGDRPLLWYFRFIRAYYSLGQFLVLLGIWLLILVTLQSCGVGSVPHFLLFWVLPQVISAVQLFLFGTYLPHRRTGSSVPGSIQSLAYPPWLSFLACYHFGYHGAHHRFPTVPWFDLPRIQGANQESACQSGQTKLASQPRGWMAQINRLRVTGVEP</sequence>
<feature type="transmembrane region" description="Helical" evidence="4">
    <location>
        <begin position="20"/>
        <end position="39"/>
    </location>
</feature>
<keyword evidence="6" id="KW-0560">Oxidoreductase</keyword>
<dbReference type="AlphaFoldDB" id="A0ABD4T0F5"/>
<comment type="cofactor">
    <cofactor evidence="1">
        <name>Fe(2+)</name>
        <dbReference type="ChEBI" id="CHEBI:29033"/>
    </cofactor>
</comment>
<feature type="transmembrane region" description="Helical" evidence="4">
    <location>
        <begin position="136"/>
        <end position="157"/>
    </location>
</feature>
<keyword evidence="7" id="KW-1185">Reference proteome</keyword>
<dbReference type="InterPro" id="IPR012171">
    <property type="entry name" value="Fatty_acid_desaturase"/>
</dbReference>
<dbReference type="EC" id="1.14.19.-" evidence="6"/>
<evidence type="ECO:0000256" key="3">
    <source>
        <dbReference type="ARBA" id="ARBA00023004"/>
    </source>
</evidence>
<comment type="caution">
    <text evidence="6">The sequence shown here is derived from an EMBL/GenBank/DDBJ whole genome shotgun (WGS) entry which is preliminary data.</text>
</comment>
<evidence type="ECO:0000256" key="2">
    <source>
        <dbReference type="ARBA" id="ARBA00008749"/>
    </source>
</evidence>
<keyword evidence="4" id="KW-0812">Transmembrane</keyword>
<keyword evidence="4" id="KW-0472">Membrane</keyword>
<evidence type="ECO:0000256" key="4">
    <source>
        <dbReference type="SAM" id="Phobius"/>
    </source>
</evidence>
<dbReference type="GO" id="GO:0008610">
    <property type="term" value="P:lipid biosynthetic process"/>
    <property type="evidence" value="ECO:0007669"/>
    <property type="project" value="UniProtKB-ARBA"/>
</dbReference>
<comment type="similarity">
    <text evidence="2">Belongs to the fatty acid desaturase type 2 family.</text>
</comment>
<evidence type="ECO:0000256" key="1">
    <source>
        <dbReference type="ARBA" id="ARBA00001954"/>
    </source>
</evidence>
<gene>
    <name evidence="6" type="ORF">QQ91_0004245</name>
</gene>
<accession>A0ABD4T0F5</accession>
<feature type="transmembrane region" description="Helical" evidence="4">
    <location>
        <begin position="169"/>
        <end position="190"/>
    </location>
</feature>
<keyword evidence="4" id="KW-1133">Transmembrane helix</keyword>
<dbReference type="PANTHER" id="PTHR19353">
    <property type="entry name" value="FATTY ACID DESATURASE 2"/>
    <property type="match status" value="1"/>
</dbReference>
<keyword evidence="3" id="KW-0408">Iron</keyword>
<dbReference type="Proteomes" id="UP000031561">
    <property type="component" value="Unassembled WGS sequence"/>
</dbReference>
<organism evidence="6 7">
    <name type="scientific">Lyngbya confervoides BDU141951</name>
    <dbReference type="NCBI Taxonomy" id="1574623"/>
    <lineage>
        <taxon>Bacteria</taxon>
        <taxon>Bacillati</taxon>
        <taxon>Cyanobacteriota</taxon>
        <taxon>Cyanophyceae</taxon>
        <taxon>Oscillatoriophycideae</taxon>
        <taxon>Oscillatoriales</taxon>
        <taxon>Microcoleaceae</taxon>
        <taxon>Lyngbya</taxon>
    </lineage>
</organism>
<dbReference type="InterPro" id="IPR005804">
    <property type="entry name" value="FA_desaturase_dom"/>
</dbReference>
<feature type="transmembrane region" description="Helical" evidence="4">
    <location>
        <begin position="46"/>
        <end position="65"/>
    </location>
</feature>
<feature type="domain" description="Fatty acid desaturase" evidence="5">
    <location>
        <begin position="51"/>
        <end position="246"/>
    </location>
</feature>
<dbReference type="RefSeq" id="WP_166280442.1">
    <property type="nucleotide sequence ID" value="NZ_JTHE03000028.1"/>
</dbReference>
<proteinExistence type="inferred from homology"/>